<protein>
    <recommendedName>
        <fullName evidence="3">Hint domain-containing protein</fullName>
    </recommendedName>
</protein>
<evidence type="ECO:0000256" key="2">
    <source>
        <dbReference type="ARBA" id="ARBA00023000"/>
    </source>
</evidence>
<dbReference type="AlphaFoldDB" id="A0A0F9EXW1"/>
<organism evidence="4">
    <name type="scientific">marine sediment metagenome</name>
    <dbReference type="NCBI Taxonomy" id="412755"/>
    <lineage>
        <taxon>unclassified sequences</taxon>
        <taxon>metagenomes</taxon>
        <taxon>ecological metagenomes</taxon>
    </lineage>
</organism>
<evidence type="ECO:0000313" key="4">
    <source>
        <dbReference type="EMBL" id="KKL49825.1"/>
    </source>
</evidence>
<dbReference type="InterPro" id="IPR027434">
    <property type="entry name" value="Homing_endonucl"/>
</dbReference>
<dbReference type="PROSITE" id="PS50817">
    <property type="entry name" value="INTEIN_N_TER"/>
    <property type="match status" value="1"/>
</dbReference>
<dbReference type="InterPro" id="IPR036844">
    <property type="entry name" value="Hint_dom_sf"/>
</dbReference>
<feature type="non-terminal residue" evidence="4">
    <location>
        <position position="519"/>
    </location>
</feature>
<comment type="caution">
    <text evidence="4">The sequence shown here is derived from an EMBL/GenBank/DDBJ whole genome shotgun (WGS) entry which is preliminary data.</text>
</comment>
<dbReference type="SUPFAM" id="SSF51294">
    <property type="entry name" value="Hedgehog/intein (Hint) domain"/>
    <property type="match status" value="1"/>
</dbReference>
<evidence type="ECO:0000259" key="3">
    <source>
        <dbReference type="SMART" id="SM00305"/>
    </source>
</evidence>
<dbReference type="InterPro" id="IPR006141">
    <property type="entry name" value="Intein_N"/>
</dbReference>
<dbReference type="InterPro" id="IPR003586">
    <property type="entry name" value="Hint_dom_C"/>
</dbReference>
<dbReference type="SUPFAM" id="SSF55608">
    <property type="entry name" value="Homing endonucleases"/>
    <property type="match status" value="1"/>
</dbReference>
<proteinExistence type="predicted"/>
<keyword evidence="2" id="KW-0651">Protein splicing</keyword>
<evidence type="ECO:0000256" key="1">
    <source>
        <dbReference type="ARBA" id="ARBA00022813"/>
    </source>
</evidence>
<dbReference type="SMART" id="SM00305">
    <property type="entry name" value="HintC"/>
    <property type="match status" value="1"/>
</dbReference>
<dbReference type="GO" id="GO:0016539">
    <property type="term" value="P:intein-mediated protein splicing"/>
    <property type="evidence" value="ECO:0007669"/>
    <property type="project" value="InterPro"/>
</dbReference>
<dbReference type="EMBL" id="LAZR01032821">
    <property type="protein sequence ID" value="KKL49825.1"/>
    <property type="molecule type" value="Genomic_DNA"/>
</dbReference>
<feature type="domain" description="Hint" evidence="3">
    <location>
        <begin position="335"/>
        <end position="379"/>
    </location>
</feature>
<reference evidence="4" key="1">
    <citation type="journal article" date="2015" name="Nature">
        <title>Complex archaea that bridge the gap between prokaryotes and eukaryotes.</title>
        <authorList>
            <person name="Spang A."/>
            <person name="Saw J.H."/>
            <person name="Jorgensen S.L."/>
            <person name="Zaremba-Niedzwiedzka K."/>
            <person name="Martijn J."/>
            <person name="Lind A.E."/>
            <person name="van Eijk R."/>
            <person name="Schleper C."/>
            <person name="Guy L."/>
            <person name="Ettema T.J."/>
        </authorList>
    </citation>
    <scope>NUCLEOTIDE SEQUENCE</scope>
</reference>
<keyword evidence="1" id="KW-0068">Autocatalytic cleavage</keyword>
<sequence>MNPLIVDLETTTPGPKPDMRVDTVTQVGWLPLDGDVAKWAGCFCALGGSYMRGTPFVMHSAMYDLGLLVRAAFDGDPLGWAEFLRDVEVHDTLALAYAQGKQDLSLKGLGASELGVVTVPYAQRHLIGDCIGSNTLVLRANLHWDNADNIRVGDELLGLDAKPLPHSRRRFRHTTVEAVRYFKKPRLCLVTDKGTVVCTPDHRWLSYHHTRSELRVWREASQLRVGDALAFCVTPWFEDHSYMAGYIAAAFDGEGHINKSPGHWRLSFPQRPNEMLTEVEQALVEKGLPYTRREAKDGLTYLSVGTRNGLLRLLGQCRPRRLLAEYGRLAPGAHEATGQPARILAIEKRPPGPVVGLQTTTGTFVAGGFYSHNSQYLAQDLFLTRDLLKKLLPLNHGTAYDIDRALIPALIDCSYRGYEVDQERLGDAITEAEAIRDRMEAAFGRVTSGTEVLHSRRKRVRKSGTDYVEKHGPPSISSPTQVGRLLSSTAGESMLTDKETLQMIAAGGGHEGILADLTL</sequence>
<dbReference type="Gene3D" id="2.170.16.10">
    <property type="entry name" value="Hedgehog/Intein (Hint) domain"/>
    <property type="match status" value="1"/>
</dbReference>
<gene>
    <name evidence="4" type="ORF">LCGC14_2311630</name>
</gene>
<accession>A0A0F9EXW1</accession>
<name>A0A0F9EXW1_9ZZZZ</name>